<organism evidence="1 2">
    <name type="scientific">Leersia perrieri</name>
    <dbReference type="NCBI Taxonomy" id="77586"/>
    <lineage>
        <taxon>Eukaryota</taxon>
        <taxon>Viridiplantae</taxon>
        <taxon>Streptophyta</taxon>
        <taxon>Embryophyta</taxon>
        <taxon>Tracheophyta</taxon>
        <taxon>Spermatophyta</taxon>
        <taxon>Magnoliopsida</taxon>
        <taxon>Liliopsida</taxon>
        <taxon>Poales</taxon>
        <taxon>Poaceae</taxon>
        <taxon>BOP clade</taxon>
        <taxon>Oryzoideae</taxon>
        <taxon>Oryzeae</taxon>
        <taxon>Oryzinae</taxon>
        <taxon>Leersia</taxon>
    </lineage>
</organism>
<dbReference type="PANTHER" id="PTHR33085:SF88">
    <property type="entry name" value="OS08G0165000 PROTEIN"/>
    <property type="match status" value="1"/>
</dbReference>
<proteinExistence type="predicted"/>
<dbReference type="Pfam" id="PF07893">
    <property type="entry name" value="DUF1668"/>
    <property type="match status" value="1"/>
</dbReference>
<evidence type="ECO:0000313" key="2">
    <source>
        <dbReference type="Proteomes" id="UP000032180"/>
    </source>
</evidence>
<dbReference type="AlphaFoldDB" id="A0A0D9WAB7"/>
<dbReference type="STRING" id="77586.A0A0D9WAB7"/>
<reference evidence="2" key="2">
    <citation type="submission" date="2013-12" db="EMBL/GenBank/DDBJ databases">
        <authorList>
            <person name="Yu Y."/>
            <person name="Lee S."/>
            <person name="de Baynast K."/>
            <person name="Wissotski M."/>
            <person name="Liu L."/>
            <person name="Talag J."/>
            <person name="Goicoechea J."/>
            <person name="Angelova A."/>
            <person name="Jetty R."/>
            <person name="Kudrna D."/>
            <person name="Golser W."/>
            <person name="Rivera L."/>
            <person name="Zhang J."/>
            <person name="Wing R."/>
        </authorList>
    </citation>
    <scope>NUCLEOTIDE SEQUENCE</scope>
</reference>
<evidence type="ECO:0000313" key="1">
    <source>
        <dbReference type="EnsemblPlants" id="LPERR04G23060.1"/>
    </source>
</evidence>
<reference evidence="1 2" key="1">
    <citation type="submission" date="2012-08" db="EMBL/GenBank/DDBJ databases">
        <title>Oryza genome evolution.</title>
        <authorList>
            <person name="Wing R.A."/>
        </authorList>
    </citation>
    <scope>NUCLEOTIDE SEQUENCE</scope>
</reference>
<dbReference type="Proteomes" id="UP000032180">
    <property type="component" value="Chromosome 4"/>
</dbReference>
<dbReference type="HOGENOM" id="CLU_018267_4_1_1"/>
<keyword evidence="2" id="KW-1185">Reference proteome</keyword>
<evidence type="ECO:0008006" key="3">
    <source>
        <dbReference type="Google" id="ProtNLM"/>
    </source>
</evidence>
<name>A0A0D9WAB7_9ORYZ</name>
<reference evidence="1" key="3">
    <citation type="submission" date="2015-04" db="UniProtKB">
        <authorList>
            <consortium name="EnsemblPlants"/>
        </authorList>
    </citation>
    <scope>IDENTIFICATION</scope>
</reference>
<dbReference type="Gramene" id="LPERR04G23060.1">
    <property type="protein sequence ID" value="LPERR04G23060.1"/>
    <property type="gene ID" value="LPERR04G23060"/>
</dbReference>
<sequence length="345" mass="38782">MSCRRFVNLVLGECGRVQENFTVRRIDMGRFFLPSTLATPLDAAESHGAAEYGNLPCPVLSLCPPVPMCGANQTMEFMLLGGRHNKIVATDLTGRNLLYDPDEHVVRSMPTFPMPKLSAVSLTVGDDDLYVLENIQGPLTGGHDHCFHALTYKPSLVDDWCCRTLPPPPYEVLELPPVFQVDTYTVVDDVEIWISKPHIGTYSFNTESGQWRTVATDWTMPFTDLAQYVPKHDLFYGLSSDPNVDNVLSASDLSRCEPEQRILFPREYTPLPNAPTQVSSWLVHLGSAKFCIARFFETDQDHQQLFAVFTAVEVERCDSGAGVLRLVKHKSEMYKLLNGTMYWVL</sequence>
<dbReference type="EnsemblPlants" id="LPERR04G23060.1">
    <property type="protein sequence ID" value="LPERR04G23060.1"/>
    <property type="gene ID" value="LPERR04G23060"/>
</dbReference>
<accession>A0A0D9WAB7</accession>
<dbReference type="PANTHER" id="PTHR33085">
    <property type="entry name" value="OS12G0113100 PROTEIN-RELATED"/>
    <property type="match status" value="1"/>
</dbReference>
<protein>
    <recommendedName>
        <fullName evidence="3">DUF1618 domain-containing protein</fullName>
    </recommendedName>
</protein>
<dbReference type="InterPro" id="IPR012871">
    <property type="entry name" value="DUF1668_ORYSA"/>
</dbReference>